<dbReference type="GO" id="GO:0003700">
    <property type="term" value="F:DNA-binding transcription factor activity"/>
    <property type="evidence" value="ECO:0007669"/>
    <property type="project" value="InterPro"/>
</dbReference>
<dbReference type="PRINTS" id="PR00039">
    <property type="entry name" value="HTHLYSR"/>
</dbReference>
<dbReference type="CDD" id="cd05466">
    <property type="entry name" value="PBP2_LTTR_substrate"/>
    <property type="match status" value="1"/>
</dbReference>
<dbReference type="SUPFAM" id="SSF46785">
    <property type="entry name" value="Winged helix' DNA-binding domain"/>
    <property type="match status" value="1"/>
</dbReference>
<dbReference type="Gene3D" id="1.10.10.10">
    <property type="entry name" value="Winged helix-like DNA-binding domain superfamily/Winged helix DNA-binding domain"/>
    <property type="match status" value="1"/>
</dbReference>
<evidence type="ECO:0000313" key="6">
    <source>
        <dbReference type="EMBL" id="QPC45655.1"/>
    </source>
</evidence>
<dbReference type="InterPro" id="IPR050950">
    <property type="entry name" value="HTH-type_LysR_regulators"/>
</dbReference>
<dbReference type="PROSITE" id="PS50931">
    <property type="entry name" value="HTH_LYSR"/>
    <property type="match status" value="1"/>
</dbReference>
<dbReference type="InterPro" id="IPR036388">
    <property type="entry name" value="WH-like_DNA-bd_sf"/>
</dbReference>
<dbReference type="Gene3D" id="3.40.190.10">
    <property type="entry name" value="Periplasmic binding protein-like II"/>
    <property type="match status" value="2"/>
</dbReference>
<sequence>MRFEWLEAFQLTAETQSLTKASELLHMSQPALSKQIKNLENDLGASLFKRTTVGVSLTQAGERLLPVSQRILKELNTVKKAIALEQGLMGVTIGAWPSVATSYLPTKLASANRSDYSLKISHSYVELLEGLNEGKIDVALFDETGIQHSYFSTPVFSESFLLFAHKDHLLFGSRESVTFKEIKDEEFVMLLETCDARRLIQDAFVERNATLNIQAEIEFGHSILGFIEANIGISILPEIFTKGISPNVRAIPIEGFPIKRTVSLIAREESVGKKVLAMLK</sequence>
<reference evidence="6 7" key="1">
    <citation type="submission" date="2019-07" db="EMBL/GenBank/DDBJ databases">
        <title>Genome sequence of 2 isolates from Red Sea Mangroves.</title>
        <authorList>
            <person name="Sefrji F."/>
            <person name="Michoud G."/>
            <person name="Merlino G."/>
            <person name="Daffonchio D."/>
        </authorList>
    </citation>
    <scope>NUCLEOTIDE SEQUENCE [LARGE SCALE GENOMIC DNA]</scope>
    <source>
        <strain evidence="6 7">R1DC41</strain>
    </source>
</reference>
<keyword evidence="4" id="KW-0804">Transcription</keyword>
<accession>A0A7S8C914</accession>
<evidence type="ECO:0000313" key="7">
    <source>
        <dbReference type="Proteomes" id="UP000593626"/>
    </source>
</evidence>
<dbReference type="SUPFAM" id="SSF53850">
    <property type="entry name" value="Periplasmic binding protein-like II"/>
    <property type="match status" value="1"/>
</dbReference>
<dbReference type="FunFam" id="1.10.10.10:FF:000001">
    <property type="entry name" value="LysR family transcriptional regulator"/>
    <property type="match status" value="1"/>
</dbReference>
<keyword evidence="7" id="KW-1185">Reference proteome</keyword>
<dbReference type="Pfam" id="PF00126">
    <property type="entry name" value="HTH_1"/>
    <property type="match status" value="1"/>
</dbReference>
<proteinExistence type="inferred from homology"/>
<protein>
    <submittedName>
        <fullName evidence="6">LysR family transcriptional regulator</fullName>
    </submittedName>
</protein>
<dbReference type="GO" id="GO:0003677">
    <property type="term" value="F:DNA binding"/>
    <property type="evidence" value="ECO:0007669"/>
    <property type="project" value="UniProtKB-KW"/>
</dbReference>
<comment type="similarity">
    <text evidence="1">Belongs to the LysR transcriptional regulatory family.</text>
</comment>
<gene>
    <name evidence="6" type="ORF">G8O30_01040</name>
</gene>
<dbReference type="InterPro" id="IPR005119">
    <property type="entry name" value="LysR_subst-bd"/>
</dbReference>
<evidence type="ECO:0000256" key="2">
    <source>
        <dbReference type="ARBA" id="ARBA00023015"/>
    </source>
</evidence>
<dbReference type="Pfam" id="PF03466">
    <property type="entry name" value="LysR_substrate"/>
    <property type="match status" value="1"/>
</dbReference>
<dbReference type="Proteomes" id="UP000593626">
    <property type="component" value="Chromosome"/>
</dbReference>
<evidence type="ECO:0000256" key="3">
    <source>
        <dbReference type="ARBA" id="ARBA00023125"/>
    </source>
</evidence>
<dbReference type="InterPro" id="IPR000847">
    <property type="entry name" value="LysR_HTH_N"/>
</dbReference>
<dbReference type="GO" id="GO:0005829">
    <property type="term" value="C:cytosol"/>
    <property type="evidence" value="ECO:0007669"/>
    <property type="project" value="TreeGrafter"/>
</dbReference>
<evidence type="ECO:0000256" key="1">
    <source>
        <dbReference type="ARBA" id="ARBA00009437"/>
    </source>
</evidence>
<dbReference type="PANTHER" id="PTHR30419">
    <property type="entry name" value="HTH-TYPE TRANSCRIPTIONAL REGULATOR YBHD"/>
    <property type="match status" value="1"/>
</dbReference>
<keyword evidence="3" id="KW-0238">DNA-binding</keyword>
<feature type="domain" description="HTH lysR-type" evidence="5">
    <location>
        <begin position="1"/>
        <end position="58"/>
    </location>
</feature>
<keyword evidence="2" id="KW-0805">Transcription regulation</keyword>
<dbReference type="EMBL" id="CP049742">
    <property type="protein sequence ID" value="QPC45655.1"/>
    <property type="molecule type" value="Genomic_DNA"/>
</dbReference>
<evidence type="ECO:0000256" key="4">
    <source>
        <dbReference type="ARBA" id="ARBA00023163"/>
    </source>
</evidence>
<dbReference type="AlphaFoldDB" id="A0A7S8C914"/>
<dbReference type="KEGG" id="mcui:G8O30_01040"/>
<dbReference type="InterPro" id="IPR036390">
    <property type="entry name" value="WH_DNA-bd_sf"/>
</dbReference>
<organism evidence="6 7">
    <name type="scientific">Mangrovibacillus cuniculi</name>
    <dbReference type="NCBI Taxonomy" id="2593652"/>
    <lineage>
        <taxon>Bacteria</taxon>
        <taxon>Bacillati</taxon>
        <taxon>Bacillota</taxon>
        <taxon>Bacilli</taxon>
        <taxon>Bacillales</taxon>
        <taxon>Bacillaceae</taxon>
        <taxon>Mangrovibacillus</taxon>
    </lineage>
</organism>
<evidence type="ECO:0000259" key="5">
    <source>
        <dbReference type="PROSITE" id="PS50931"/>
    </source>
</evidence>
<name>A0A7S8C914_9BACI</name>
<dbReference type="RefSeq" id="WP_239673167.1">
    <property type="nucleotide sequence ID" value="NZ_CP049742.1"/>
</dbReference>